<evidence type="ECO:0000313" key="2">
    <source>
        <dbReference type="Proteomes" id="UP001497444"/>
    </source>
</evidence>
<accession>A0ABP0WEN4</accession>
<proteinExistence type="predicted"/>
<sequence length="75" mass="7664">MSAGAIRIYEDARATACSLSSLQMHQQQCGPAAAAAARDETSPTAAVAAVAPPLEEALNRATTLYVNPEASYLAG</sequence>
<keyword evidence="2" id="KW-1185">Reference proteome</keyword>
<protein>
    <submittedName>
        <fullName evidence="1">Uncharacterized protein</fullName>
    </submittedName>
</protein>
<organism evidence="1 2">
    <name type="scientific">Sphagnum jensenii</name>
    <dbReference type="NCBI Taxonomy" id="128206"/>
    <lineage>
        <taxon>Eukaryota</taxon>
        <taxon>Viridiplantae</taxon>
        <taxon>Streptophyta</taxon>
        <taxon>Embryophyta</taxon>
        <taxon>Bryophyta</taxon>
        <taxon>Sphagnophytina</taxon>
        <taxon>Sphagnopsida</taxon>
        <taxon>Sphagnales</taxon>
        <taxon>Sphagnaceae</taxon>
        <taxon>Sphagnum</taxon>
    </lineage>
</organism>
<reference evidence="1" key="1">
    <citation type="submission" date="2024-02" db="EMBL/GenBank/DDBJ databases">
        <authorList>
            <consortium name="ELIXIR-Norway"/>
            <consortium name="Elixir Norway"/>
        </authorList>
    </citation>
    <scope>NUCLEOTIDE SEQUENCE</scope>
</reference>
<evidence type="ECO:0000313" key="1">
    <source>
        <dbReference type="EMBL" id="CAK9264601.1"/>
    </source>
</evidence>
<dbReference type="EMBL" id="OZ020112">
    <property type="protein sequence ID" value="CAK9264601.1"/>
    <property type="molecule type" value="Genomic_DNA"/>
</dbReference>
<dbReference type="Proteomes" id="UP001497444">
    <property type="component" value="Chromosome 17"/>
</dbReference>
<gene>
    <name evidence="1" type="ORF">CSSPJE1EN1_LOCUS10079</name>
</gene>
<name>A0ABP0WEN4_9BRYO</name>